<dbReference type="PIRSF" id="PIRSF020623">
    <property type="entry name" value="PaaX"/>
    <property type="match status" value="1"/>
</dbReference>
<feature type="domain" description="Transcriptional repressor PaaX-like C-terminal" evidence="2">
    <location>
        <begin position="165"/>
        <end position="245"/>
    </location>
</feature>
<dbReference type="Pfam" id="PF07848">
    <property type="entry name" value="PaaX"/>
    <property type="match status" value="1"/>
</dbReference>
<comment type="caution">
    <text evidence="4">The sequence shown here is derived from an EMBL/GenBank/DDBJ whole genome shotgun (WGS) entry which is preliminary data.</text>
</comment>
<evidence type="ECO:0000259" key="1">
    <source>
        <dbReference type="Pfam" id="PF07848"/>
    </source>
</evidence>
<gene>
    <name evidence="4" type="ORF">H7C18_23370</name>
</gene>
<proteinExistence type="predicted"/>
<evidence type="ECO:0000313" key="4">
    <source>
        <dbReference type="EMBL" id="MBB6733869.1"/>
    </source>
</evidence>
<dbReference type="InterPro" id="IPR011965">
    <property type="entry name" value="PaaX_trns_reg"/>
</dbReference>
<dbReference type="InterPro" id="IPR048846">
    <property type="entry name" value="PaaX-like_central"/>
</dbReference>
<dbReference type="Pfam" id="PF20803">
    <property type="entry name" value="PaaX_M"/>
    <property type="match status" value="1"/>
</dbReference>
<dbReference type="RefSeq" id="WP_185131523.1">
    <property type="nucleotide sequence ID" value="NZ_JACJVO010000031.1"/>
</dbReference>
<dbReference type="Proteomes" id="UP000564644">
    <property type="component" value="Unassembled WGS sequence"/>
</dbReference>
<dbReference type="GO" id="GO:0006351">
    <property type="term" value="P:DNA-templated transcription"/>
    <property type="evidence" value="ECO:0007669"/>
    <property type="project" value="InterPro"/>
</dbReference>
<dbReference type="InterPro" id="IPR036390">
    <property type="entry name" value="WH_DNA-bd_sf"/>
</dbReference>
<dbReference type="AlphaFoldDB" id="A0A7X0VX38"/>
<dbReference type="Pfam" id="PF08223">
    <property type="entry name" value="PaaX_C"/>
    <property type="match status" value="1"/>
</dbReference>
<dbReference type="SUPFAM" id="SSF46785">
    <property type="entry name" value="Winged helix' DNA-binding domain"/>
    <property type="match status" value="1"/>
</dbReference>
<sequence length="268" mass="31042">MLSLEKQLLFLLSSAASIDVRQLVEIYEKRGIDHQVIRNALARLKKDGYVLSPERSSYSITQPGLDFMNTINRKPLLLDKRWDGQWLSVLFEVPESERKKRDSFRNDLLQLGFGAMYKSVYVSPWDYAGEILRVAENYGLQGRVTLARGVFVHGAPASRQARQIWRLDELNEVYRVKIDWLRTEFRPAIAPLFDEPDDGLNLFVRFLELGELVADLSLSDPMLPEELLEEDWLGRACLREMQEILVRLANAIPVRSSYRAFVARFLHE</sequence>
<dbReference type="Gene3D" id="1.20.58.1460">
    <property type="match status" value="1"/>
</dbReference>
<protein>
    <submittedName>
        <fullName evidence="4">PaaX family transcriptional regulator</fullName>
    </submittedName>
</protein>
<reference evidence="4 5" key="1">
    <citation type="submission" date="2020-08" db="EMBL/GenBank/DDBJ databases">
        <title>Cohnella phylogeny.</title>
        <authorList>
            <person name="Dunlap C."/>
        </authorList>
    </citation>
    <scope>NUCLEOTIDE SEQUENCE [LARGE SCALE GENOMIC DNA]</scope>
    <source>
        <strain evidence="4 5">CBP 2801</strain>
    </source>
</reference>
<dbReference type="Gene3D" id="1.10.10.10">
    <property type="entry name" value="Winged helix-like DNA-binding domain superfamily/Winged helix DNA-binding domain"/>
    <property type="match status" value="1"/>
</dbReference>
<dbReference type="Gene3D" id="3.30.70.2650">
    <property type="match status" value="1"/>
</dbReference>
<evidence type="ECO:0000313" key="5">
    <source>
        <dbReference type="Proteomes" id="UP000564644"/>
    </source>
</evidence>
<dbReference type="EMBL" id="JACJVO010000031">
    <property type="protein sequence ID" value="MBB6733869.1"/>
    <property type="molecule type" value="Genomic_DNA"/>
</dbReference>
<name>A0A7X0VX38_9BACL</name>
<evidence type="ECO:0000259" key="2">
    <source>
        <dbReference type="Pfam" id="PF08223"/>
    </source>
</evidence>
<dbReference type="InterPro" id="IPR013225">
    <property type="entry name" value="PaaX_C"/>
</dbReference>
<dbReference type="PANTHER" id="PTHR30319:SF1">
    <property type="entry name" value="TRANSCRIPTIONAL REPRESSOR PAAX"/>
    <property type="match status" value="1"/>
</dbReference>
<keyword evidence="5" id="KW-1185">Reference proteome</keyword>
<evidence type="ECO:0000259" key="3">
    <source>
        <dbReference type="Pfam" id="PF20803"/>
    </source>
</evidence>
<dbReference type="InterPro" id="IPR036388">
    <property type="entry name" value="WH-like_DNA-bd_sf"/>
</dbReference>
<organism evidence="4 5">
    <name type="scientific">Cohnella zeiphila</name>
    <dbReference type="NCBI Taxonomy" id="2761120"/>
    <lineage>
        <taxon>Bacteria</taxon>
        <taxon>Bacillati</taxon>
        <taxon>Bacillota</taxon>
        <taxon>Bacilli</taxon>
        <taxon>Bacillales</taxon>
        <taxon>Paenibacillaceae</taxon>
        <taxon>Cohnella</taxon>
    </lineage>
</organism>
<dbReference type="PANTHER" id="PTHR30319">
    <property type="entry name" value="PHENYLACETIC ACID REGULATOR-RELATED TRANSCRIPTIONAL REPRESSOR"/>
    <property type="match status" value="1"/>
</dbReference>
<accession>A0A7X0VX38</accession>
<dbReference type="InterPro" id="IPR012906">
    <property type="entry name" value="PaaX-like_N"/>
</dbReference>
<feature type="domain" description="Transcriptional repressor PaaX-like N-terminal" evidence="1">
    <location>
        <begin position="14"/>
        <end position="61"/>
    </location>
</feature>
<feature type="domain" description="Transcriptional repressor PaaX-like central Cas2-like" evidence="3">
    <location>
        <begin position="80"/>
        <end position="156"/>
    </location>
</feature>